<dbReference type="Gene3D" id="3.40.50.10540">
    <property type="entry name" value="Crotonobetainyl-coa:carnitine coa-transferase, domain 1"/>
    <property type="match status" value="1"/>
</dbReference>
<dbReference type="OrthoDB" id="8872379at2"/>
<dbReference type="InterPro" id="IPR003673">
    <property type="entry name" value="CoA-Trfase_fam_III"/>
</dbReference>
<dbReference type="InterPro" id="IPR044855">
    <property type="entry name" value="CoA-Trfase_III_dom3_sf"/>
</dbReference>
<sequence length="443" mass="48381">MNNFPNTSTFSQVEADFPRHRPRPAGADLALQGIRVVDFTHYIAGPLATMIMADMGADVIKVEAPGRGDDFRQYPPMIPEFGGGAPWMWCNRNKRSITLDLKSPEGLAAALALIAKADVVVENFSTGVMERLGLDYEKCRENNPALIFCSVSAYGREGTFSDRLGFDPIAQAESGFISMNGYTDREGVRSLSPVMDISTAMMASNAILGALVARARTGEGQSIEVALFDNAVLMTGYATLQQTFTGNEPQRPGNTSPDSCPSGVFTAKDRSFLINCGNTQIFHRLLTQVLDLPHVVANPAYATNKDRIAKREEIFALLQEAFSKQPWSYWHARMIKAGVPSGVLRTVGEAIRSPEAREREIVTRIPHPELGWVPNVCLPIRYSGTPLADPVLAPRVGEHTEGVFADWLGYDDERIRSLAQVGAFGRDAKQPNVSMDLSSANAD</sequence>
<comment type="caution">
    <text evidence="3">The sequence shown here is derived from an EMBL/GenBank/DDBJ whole genome shotgun (WGS) entry which is preliminary data.</text>
</comment>
<dbReference type="Gene3D" id="3.30.1540.10">
    <property type="entry name" value="formyl-coa transferase, domain 3"/>
    <property type="match status" value="1"/>
</dbReference>
<feature type="region of interest" description="Disordered" evidence="2">
    <location>
        <begin position="1"/>
        <end position="21"/>
    </location>
</feature>
<evidence type="ECO:0000313" key="4">
    <source>
        <dbReference type="Proteomes" id="UP000234328"/>
    </source>
</evidence>
<protein>
    <submittedName>
        <fullName evidence="3">Carnitine dehydratase</fullName>
    </submittedName>
</protein>
<evidence type="ECO:0000256" key="2">
    <source>
        <dbReference type="SAM" id="MobiDB-lite"/>
    </source>
</evidence>
<gene>
    <name evidence="3" type="ORF">CR155_20240</name>
</gene>
<organism evidence="3 4">
    <name type="scientific">Pollutimonas nitritireducens</name>
    <dbReference type="NCBI Taxonomy" id="2045209"/>
    <lineage>
        <taxon>Bacteria</taxon>
        <taxon>Pseudomonadati</taxon>
        <taxon>Pseudomonadota</taxon>
        <taxon>Betaproteobacteria</taxon>
        <taxon>Burkholderiales</taxon>
        <taxon>Alcaligenaceae</taxon>
        <taxon>Pollutimonas</taxon>
    </lineage>
</organism>
<dbReference type="Proteomes" id="UP000234328">
    <property type="component" value="Unassembled WGS sequence"/>
</dbReference>
<accession>A0A2N4UAK8</accession>
<dbReference type="RefSeq" id="WP_102071858.1">
    <property type="nucleotide sequence ID" value="NZ_PDNV01000019.1"/>
</dbReference>
<dbReference type="InterPro" id="IPR023606">
    <property type="entry name" value="CoA-Trfase_III_dom_1_sf"/>
</dbReference>
<keyword evidence="1" id="KW-0808">Transferase</keyword>
<dbReference type="GO" id="GO:0008410">
    <property type="term" value="F:CoA-transferase activity"/>
    <property type="evidence" value="ECO:0007669"/>
    <property type="project" value="TreeGrafter"/>
</dbReference>
<feature type="compositionally biased region" description="Polar residues" evidence="2">
    <location>
        <begin position="1"/>
        <end position="12"/>
    </location>
</feature>
<dbReference type="Pfam" id="PF02515">
    <property type="entry name" value="CoA_transf_3"/>
    <property type="match status" value="1"/>
</dbReference>
<proteinExistence type="predicted"/>
<dbReference type="EMBL" id="PDNV01000019">
    <property type="protein sequence ID" value="PLC52047.1"/>
    <property type="molecule type" value="Genomic_DNA"/>
</dbReference>
<dbReference type="PANTHER" id="PTHR48207">
    <property type="entry name" value="SUCCINATE--HYDROXYMETHYLGLUTARATE COA-TRANSFERASE"/>
    <property type="match status" value="1"/>
</dbReference>
<evidence type="ECO:0000313" key="3">
    <source>
        <dbReference type="EMBL" id="PLC52047.1"/>
    </source>
</evidence>
<keyword evidence="4" id="KW-1185">Reference proteome</keyword>
<name>A0A2N4UAK8_9BURK</name>
<dbReference type="AlphaFoldDB" id="A0A2N4UAK8"/>
<dbReference type="PANTHER" id="PTHR48207:SF4">
    <property type="entry name" value="BLL6097 PROTEIN"/>
    <property type="match status" value="1"/>
</dbReference>
<reference evidence="3 4" key="1">
    <citation type="submission" date="2017-10" db="EMBL/GenBank/DDBJ databases">
        <title>Two draft genome sequences of Pusillimonas sp. strains isolated from a nitrate- and radionuclide-contaminated groundwater in Russia.</title>
        <authorList>
            <person name="Grouzdev D.S."/>
            <person name="Tourova T.P."/>
            <person name="Goeva M.A."/>
            <person name="Babich T.L."/>
            <person name="Sokolova D.S."/>
            <person name="Abdullin R."/>
            <person name="Poltaraus A.B."/>
            <person name="Toshchakov S.V."/>
            <person name="Nazina T.N."/>
        </authorList>
    </citation>
    <scope>NUCLEOTIDE SEQUENCE [LARGE SCALE GENOMIC DNA]</scope>
    <source>
        <strain evidence="3 4">JR1/69-2-13</strain>
    </source>
</reference>
<dbReference type="SUPFAM" id="SSF89796">
    <property type="entry name" value="CoA-transferase family III (CaiB/BaiF)"/>
    <property type="match status" value="1"/>
</dbReference>
<evidence type="ECO:0000256" key="1">
    <source>
        <dbReference type="ARBA" id="ARBA00022679"/>
    </source>
</evidence>
<dbReference type="InterPro" id="IPR050483">
    <property type="entry name" value="CoA-transferase_III_domain"/>
</dbReference>